<gene>
    <name evidence="4" type="ORF">NIES2135_48770</name>
</gene>
<feature type="region of interest" description="Disordered" evidence="1">
    <location>
        <begin position="156"/>
        <end position="203"/>
    </location>
</feature>
<evidence type="ECO:0000259" key="3">
    <source>
        <dbReference type="PROSITE" id="PS50104"/>
    </source>
</evidence>
<feature type="compositionally biased region" description="Basic and acidic residues" evidence="1">
    <location>
        <begin position="156"/>
        <end position="182"/>
    </location>
</feature>
<evidence type="ECO:0000313" key="4">
    <source>
        <dbReference type="EMBL" id="BAY58004.1"/>
    </source>
</evidence>
<dbReference type="SUPFAM" id="SSF52200">
    <property type="entry name" value="Toll/Interleukin receptor TIR domain"/>
    <property type="match status" value="1"/>
</dbReference>
<evidence type="ECO:0000313" key="5">
    <source>
        <dbReference type="Proteomes" id="UP000217895"/>
    </source>
</evidence>
<feature type="transmembrane region" description="Helical" evidence="2">
    <location>
        <begin position="288"/>
        <end position="308"/>
    </location>
</feature>
<evidence type="ECO:0000256" key="1">
    <source>
        <dbReference type="SAM" id="MobiDB-lite"/>
    </source>
</evidence>
<dbReference type="SMART" id="SM00255">
    <property type="entry name" value="TIR"/>
    <property type="match status" value="1"/>
</dbReference>
<name>A0A1Z4JML3_LEPBY</name>
<dbReference type="AlphaFoldDB" id="A0A1Z4JML3"/>
<dbReference type="PROSITE" id="PS50104">
    <property type="entry name" value="TIR"/>
    <property type="match status" value="1"/>
</dbReference>
<feature type="compositionally biased region" description="Low complexity" evidence="1">
    <location>
        <begin position="183"/>
        <end position="193"/>
    </location>
</feature>
<feature type="transmembrane region" description="Helical" evidence="2">
    <location>
        <begin position="239"/>
        <end position="257"/>
    </location>
</feature>
<organism evidence="4 5">
    <name type="scientific">Leptolyngbya boryana NIES-2135</name>
    <dbReference type="NCBI Taxonomy" id="1973484"/>
    <lineage>
        <taxon>Bacteria</taxon>
        <taxon>Bacillati</taxon>
        <taxon>Cyanobacteriota</taxon>
        <taxon>Cyanophyceae</taxon>
        <taxon>Leptolyngbyales</taxon>
        <taxon>Leptolyngbyaceae</taxon>
        <taxon>Leptolyngbya group</taxon>
        <taxon>Leptolyngbya</taxon>
    </lineage>
</organism>
<accession>A0A1Z4JML3</accession>
<feature type="domain" description="TIR" evidence="3">
    <location>
        <begin position="7"/>
        <end position="149"/>
    </location>
</feature>
<feature type="transmembrane region" description="Helical" evidence="2">
    <location>
        <begin position="320"/>
        <end position="341"/>
    </location>
</feature>
<keyword evidence="2" id="KW-1133">Transmembrane helix</keyword>
<keyword evidence="5" id="KW-1185">Reference proteome</keyword>
<sequence>MSNLTPEPIEVFVSYSHRDELLRDELAKHLSILKRQGVIKEWHDREISPGSEWKGEIDSHLNSAQIILLLISADFLASDYCYDIELTKALERHDRKEACVIPIILRPVDWNDAPFGKLQALPENAVPVTKWENLDDAFLSVTRGIRQTIERLKQAHHDKLEQPERERQNSPKLGQIKEHQERQQQAVQQPSEQDTPQQNNKQVRKHDCLVKRLPWSPLICLVLGYGLLGFLLSVSAAEIRVWALTLAGVLIEAGAWVSVKAWAWAWVLVGAWALSGALYGALGKVLNGSGASVAVGIWTLVFAGVWAGKQLLESFSRIDTCFILAFTSTIGLALGALTYWITHR</sequence>
<dbReference type="GO" id="GO:0007165">
    <property type="term" value="P:signal transduction"/>
    <property type="evidence" value="ECO:0007669"/>
    <property type="project" value="InterPro"/>
</dbReference>
<evidence type="ECO:0000256" key="2">
    <source>
        <dbReference type="SAM" id="Phobius"/>
    </source>
</evidence>
<feature type="transmembrane region" description="Helical" evidence="2">
    <location>
        <begin position="213"/>
        <end position="233"/>
    </location>
</feature>
<dbReference type="InterPro" id="IPR035897">
    <property type="entry name" value="Toll_tir_struct_dom_sf"/>
</dbReference>
<dbReference type="InterPro" id="IPR000157">
    <property type="entry name" value="TIR_dom"/>
</dbReference>
<keyword evidence="2" id="KW-0812">Transmembrane</keyword>
<dbReference type="Pfam" id="PF13676">
    <property type="entry name" value="TIR_2"/>
    <property type="match status" value="1"/>
</dbReference>
<keyword evidence="2" id="KW-0472">Membrane</keyword>
<dbReference type="EMBL" id="AP018203">
    <property type="protein sequence ID" value="BAY58004.1"/>
    <property type="molecule type" value="Genomic_DNA"/>
</dbReference>
<proteinExistence type="predicted"/>
<feature type="transmembrane region" description="Helical" evidence="2">
    <location>
        <begin position="264"/>
        <end position="282"/>
    </location>
</feature>
<reference evidence="4 5" key="1">
    <citation type="submission" date="2017-06" db="EMBL/GenBank/DDBJ databases">
        <title>Genome sequencing of cyanobaciteial culture collection at National Institute for Environmental Studies (NIES).</title>
        <authorList>
            <person name="Hirose Y."/>
            <person name="Shimura Y."/>
            <person name="Fujisawa T."/>
            <person name="Nakamura Y."/>
            <person name="Kawachi M."/>
        </authorList>
    </citation>
    <scope>NUCLEOTIDE SEQUENCE [LARGE SCALE GENOMIC DNA]</scope>
    <source>
        <strain evidence="4 5">NIES-2135</strain>
    </source>
</reference>
<dbReference type="Proteomes" id="UP000217895">
    <property type="component" value="Chromosome"/>
</dbReference>
<dbReference type="Gene3D" id="3.40.50.10140">
    <property type="entry name" value="Toll/interleukin-1 receptor homology (TIR) domain"/>
    <property type="match status" value="1"/>
</dbReference>
<protein>
    <submittedName>
        <fullName evidence="4">TIR protein</fullName>
    </submittedName>
</protein>